<reference evidence="4" key="2">
    <citation type="submission" date="2025-08" db="UniProtKB">
        <authorList>
            <consortium name="Ensembl"/>
        </authorList>
    </citation>
    <scope>IDENTIFICATION</scope>
</reference>
<sequence>MPTRPHSCQQSCCNMVQLKGRILPDAKEFVVKLGQDPENLVLHFNPHFDPQKCRNTIVCNSRKMGCGGEEEETHLQVLFRAGGRVQLSFTFLPSEIKVLLDDDHEISFPNWLGLRVLKIHGESNACLFRLQMRSWPGRLVI</sequence>
<evidence type="ECO:0000313" key="4">
    <source>
        <dbReference type="Ensembl" id="ENSPMRP00000004939.1"/>
    </source>
</evidence>
<dbReference type="SUPFAM" id="SSF49899">
    <property type="entry name" value="Concanavalin A-like lectins/glucanases"/>
    <property type="match status" value="1"/>
</dbReference>
<dbReference type="GO" id="GO:0005615">
    <property type="term" value="C:extracellular space"/>
    <property type="evidence" value="ECO:0007669"/>
    <property type="project" value="TreeGrafter"/>
</dbReference>
<dbReference type="Pfam" id="PF00337">
    <property type="entry name" value="Gal-bind_lectin"/>
    <property type="match status" value="1"/>
</dbReference>
<reference evidence="4 5" key="1">
    <citation type="journal article" date="2019" name="Proc. Natl. Acad. Sci. U.S.A.">
        <title>Regulatory changes in pterin and carotenoid genes underlie balanced color polymorphisms in the wall lizard.</title>
        <authorList>
            <person name="Andrade P."/>
            <person name="Pinho C."/>
            <person name="Perez I de Lanuza G."/>
            <person name="Afonso S."/>
            <person name="Brejcha J."/>
            <person name="Rubin C.J."/>
            <person name="Wallerman O."/>
            <person name="Pereira P."/>
            <person name="Sabatino S.J."/>
            <person name="Bellati A."/>
            <person name="Pellitteri-Rosa D."/>
            <person name="Bosakova Z."/>
            <person name="Bunikis I."/>
            <person name="Carretero M.A."/>
            <person name="Feiner N."/>
            <person name="Marsik P."/>
            <person name="Pauperio F."/>
            <person name="Salvi D."/>
            <person name="Soler L."/>
            <person name="While G.M."/>
            <person name="Uller T."/>
            <person name="Font E."/>
            <person name="Andersson L."/>
            <person name="Carneiro M."/>
        </authorList>
    </citation>
    <scope>NUCLEOTIDE SEQUENCE</scope>
</reference>
<dbReference type="GO" id="GO:0043236">
    <property type="term" value="F:laminin binding"/>
    <property type="evidence" value="ECO:0007669"/>
    <property type="project" value="TreeGrafter"/>
</dbReference>
<dbReference type="OMA" id="INDDASW"/>
<dbReference type="SMART" id="SM00908">
    <property type="entry name" value="Gal-bind_lectin"/>
    <property type="match status" value="1"/>
</dbReference>
<evidence type="ECO:0000313" key="5">
    <source>
        <dbReference type="Proteomes" id="UP000472272"/>
    </source>
</evidence>
<dbReference type="CDD" id="cd00070">
    <property type="entry name" value="GLECT"/>
    <property type="match status" value="1"/>
</dbReference>
<dbReference type="PROSITE" id="PS51304">
    <property type="entry name" value="GALECTIN"/>
    <property type="match status" value="1"/>
</dbReference>
<dbReference type="Gene3D" id="2.60.120.200">
    <property type="match status" value="1"/>
</dbReference>
<reference evidence="4" key="3">
    <citation type="submission" date="2025-09" db="UniProtKB">
        <authorList>
            <consortium name="Ensembl"/>
        </authorList>
    </citation>
    <scope>IDENTIFICATION</scope>
</reference>
<dbReference type="Ensembl" id="ENSPMRT00000005266.1">
    <property type="protein sequence ID" value="ENSPMRP00000004939.1"/>
    <property type="gene ID" value="ENSPMRG00000003395.1"/>
</dbReference>
<name>A0A670HZ08_PODMU</name>
<dbReference type="PANTHER" id="PTHR11346:SF97">
    <property type="entry name" value="GALECTIN-1"/>
    <property type="match status" value="1"/>
</dbReference>
<accession>A0A670HZ08</accession>
<dbReference type="InterPro" id="IPR044156">
    <property type="entry name" value="Galectin-like"/>
</dbReference>
<proteinExistence type="predicted"/>
<dbReference type="PANTHER" id="PTHR11346">
    <property type="entry name" value="GALECTIN"/>
    <property type="match status" value="1"/>
</dbReference>
<evidence type="ECO:0000259" key="3">
    <source>
        <dbReference type="PROSITE" id="PS51304"/>
    </source>
</evidence>
<dbReference type="InterPro" id="IPR001079">
    <property type="entry name" value="Galectin_CRD"/>
</dbReference>
<dbReference type="SMART" id="SM00276">
    <property type="entry name" value="GLECT"/>
    <property type="match status" value="1"/>
</dbReference>
<dbReference type="InterPro" id="IPR013320">
    <property type="entry name" value="ConA-like_dom_sf"/>
</dbReference>
<dbReference type="AlphaFoldDB" id="A0A670HZ08"/>
<dbReference type="Proteomes" id="UP000472272">
    <property type="component" value="Chromosome 1"/>
</dbReference>
<organism evidence="4 5">
    <name type="scientific">Podarcis muralis</name>
    <name type="common">Wall lizard</name>
    <name type="synonym">Lacerta muralis</name>
    <dbReference type="NCBI Taxonomy" id="64176"/>
    <lineage>
        <taxon>Eukaryota</taxon>
        <taxon>Metazoa</taxon>
        <taxon>Chordata</taxon>
        <taxon>Craniata</taxon>
        <taxon>Vertebrata</taxon>
        <taxon>Euteleostomi</taxon>
        <taxon>Lepidosauria</taxon>
        <taxon>Squamata</taxon>
        <taxon>Bifurcata</taxon>
        <taxon>Unidentata</taxon>
        <taxon>Episquamata</taxon>
        <taxon>Laterata</taxon>
        <taxon>Lacertibaenia</taxon>
        <taxon>Lacertidae</taxon>
        <taxon>Podarcis</taxon>
    </lineage>
</organism>
<dbReference type="GO" id="GO:0030395">
    <property type="term" value="F:lactose binding"/>
    <property type="evidence" value="ECO:0007669"/>
    <property type="project" value="TreeGrafter"/>
</dbReference>
<evidence type="ECO:0000256" key="1">
    <source>
        <dbReference type="ARBA" id="ARBA00022734"/>
    </source>
</evidence>
<evidence type="ECO:0000256" key="2">
    <source>
        <dbReference type="RuleBase" id="RU102079"/>
    </source>
</evidence>
<feature type="domain" description="Galectin" evidence="3">
    <location>
        <begin position="2"/>
        <end position="141"/>
    </location>
</feature>
<keyword evidence="1 2" id="KW-0430">Lectin</keyword>
<protein>
    <recommendedName>
        <fullName evidence="2">Galectin</fullName>
    </recommendedName>
</protein>
<keyword evidence="5" id="KW-1185">Reference proteome</keyword>
<dbReference type="GeneTree" id="ENSGT00940000155534"/>